<accession>A0A1V9EIC7</accession>
<dbReference type="InterPro" id="IPR027417">
    <property type="entry name" value="P-loop_NTPase"/>
</dbReference>
<keyword evidence="3" id="KW-1185">Reference proteome</keyword>
<evidence type="ECO:0000313" key="2">
    <source>
        <dbReference type="EMBL" id="OQP45883.1"/>
    </source>
</evidence>
<dbReference type="OrthoDB" id="1426482at2"/>
<feature type="domain" description="ORC1/DEAH AAA+ ATPase" evidence="1">
    <location>
        <begin position="39"/>
        <end position="152"/>
    </location>
</feature>
<dbReference type="SUPFAM" id="SSF52540">
    <property type="entry name" value="P-loop containing nucleoside triphosphate hydrolases"/>
    <property type="match status" value="1"/>
</dbReference>
<dbReference type="AlphaFoldDB" id="A0A1V9EIC7"/>
<dbReference type="RefSeq" id="WP_081202212.1">
    <property type="nucleotide sequence ID" value="NZ_FOCZ01000021.1"/>
</dbReference>
<dbReference type="InterPro" id="IPR049945">
    <property type="entry name" value="AAA_22"/>
</dbReference>
<dbReference type="Pfam" id="PF13401">
    <property type="entry name" value="AAA_22"/>
    <property type="match status" value="1"/>
</dbReference>
<name>A0A1V9EIC7_9BACT</name>
<dbReference type="Proteomes" id="UP000192610">
    <property type="component" value="Unassembled WGS sequence"/>
</dbReference>
<dbReference type="GO" id="GO:0016887">
    <property type="term" value="F:ATP hydrolysis activity"/>
    <property type="evidence" value="ECO:0007669"/>
    <property type="project" value="InterPro"/>
</dbReference>
<evidence type="ECO:0000313" key="3">
    <source>
        <dbReference type="Proteomes" id="UP000192610"/>
    </source>
</evidence>
<dbReference type="EMBL" id="LVXG01000027">
    <property type="protein sequence ID" value="OQP45883.1"/>
    <property type="molecule type" value="Genomic_DNA"/>
</dbReference>
<reference evidence="3" key="1">
    <citation type="submission" date="2016-04" db="EMBL/GenBank/DDBJ databases">
        <authorList>
            <person name="Chen L."/>
            <person name="Zhuang W."/>
            <person name="Wang G."/>
        </authorList>
    </citation>
    <scope>NUCLEOTIDE SEQUENCE [LARGE SCALE GENOMIC DNA]</scope>
    <source>
        <strain evidence="3">17621</strain>
    </source>
</reference>
<organism evidence="2 3">
    <name type="scientific">Niastella yeongjuensis</name>
    <dbReference type="NCBI Taxonomy" id="354355"/>
    <lineage>
        <taxon>Bacteria</taxon>
        <taxon>Pseudomonadati</taxon>
        <taxon>Bacteroidota</taxon>
        <taxon>Chitinophagia</taxon>
        <taxon>Chitinophagales</taxon>
        <taxon>Chitinophagaceae</taxon>
        <taxon>Niastella</taxon>
    </lineage>
</organism>
<proteinExistence type="predicted"/>
<dbReference type="STRING" id="354355.SAMN05660816_06500"/>
<comment type="caution">
    <text evidence="2">The sequence shown here is derived from an EMBL/GenBank/DDBJ whole genome shotgun (WGS) entry which is preliminary data.</text>
</comment>
<sequence>MTETKKKTAIKTWTVAPTSVFNKLTAYFGDAQQHPRGIHAIIINASMGKSITVKAFAEQKPSVYYVCCHRHMPIRTLLRDMLTRMGKDSSGTIAEMLDNLVHNLEKDKEPLFIIDEVDKLKDEVLEMFVDLENKLHGKCGLVFIATPYLKKRIETGVNRNKRGFTELYSRMKKIFWDLTPAKQEFKKDVSLICKANGVSNEQTITELYNKCDYDLRVLTDLIVAFKAAA</sequence>
<dbReference type="Gene3D" id="3.40.50.300">
    <property type="entry name" value="P-loop containing nucleotide triphosphate hydrolases"/>
    <property type="match status" value="1"/>
</dbReference>
<evidence type="ECO:0000259" key="1">
    <source>
        <dbReference type="Pfam" id="PF13401"/>
    </source>
</evidence>
<protein>
    <recommendedName>
        <fullName evidence="1">ORC1/DEAH AAA+ ATPase domain-containing protein</fullName>
    </recommendedName>
</protein>
<gene>
    <name evidence="2" type="ORF">A4H97_32090</name>
</gene>